<organism evidence="2">
    <name type="scientific">Aspergillus arachidicola</name>
    <dbReference type="NCBI Taxonomy" id="656916"/>
    <lineage>
        <taxon>Eukaryota</taxon>
        <taxon>Fungi</taxon>
        <taxon>Dikarya</taxon>
        <taxon>Ascomycota</taxon>
        <taxon>Pezizomycotina</taxon>
        <taxon>Eurotiomycetes</taxon>
        <taxon>Eurotiomycetidae</taxon>
        <taxon>Eurotiales</taxon>
        <taxon>Aspergillaceae</taxon>
        <taxon>Aspergillus</taxon>
        <taxon>Aspergillus subgen. Circumdati</taxon>
    </lineage>
</organism>
<name>A0A5N6XME3_9EURO</name>
<proteinExistence type="predicted"/>
<evidence type="ECO:0000256" key="1">
    <source>
        <dbReference type="SAM" id="MobiDB-lite"/>
    </source>
</evidence>
<feature type="region of interest" description="Disordered" evidence="1">
    <location>
        <begin position="24"/>
        <end position="103"/>
    </location>
</feature>
<feature type="compositionally biased region" description="Basic and acidic residues" evidence="1">
    <location>
        <begin position="56"/>
        <end position="67"/>
    </location>
</feature>
<reference evidence="2" key="1">
    <citation type="submission" date="2019-04" db="EMBL/GenBank/DDBJ databases">
        <title>Friends and foes A comparative genomics study of 23 Aspergillus species from section Flavi.</title>
        <authorList>
            <consortium name="DOE Joint Genome Institute"/>
            <person name="Kjaerbolling I."/>
            <person name="Vesth T."/>
            <person name="Frisvad J.C."/>
            <person name="Nybo J.L."/>
            <person name="Theobald S."/>
            <person name="Kildgaard S."/>
            <person name="Isbrandt T."/>
            <person name="Kuo A."/>
            <person name="Sato A."/>
            <person name="Lyhne E.K."/>
            <person name="Kogle M.E."/>
            <person name="Wiebenga A."/>
            <person name="Kun R.S."/>
            <person name="Lubbers R.J."/>
            <person name="Makela M.R."/>
            <person name="Barry K."/>
            <person name="Chovatia M."/>
            <person name="Clum A."/>
            <person name="Daum C."/>
            <person name="Haridas S."/>
            <person name="He G."/>
            <person name="LaButti K."/>
            <person name="Lipzen A."/>
            <person name="Mondo S."/>
            <person name="Riley R."/>
            <person name="Salamov A."/>
            <person name="Simmons B.A."/>
            <person name="Magnuson J.K."/>
            <person name="Henrissat B."/>
            <person name="Mortensen U.H."/>
            <person name="Larsen T.O."/>
            <person name="Devries R.P."/>
            <person name="Grigoriev I.V."/>
            <person name="Machida M."/>
            <person name="Baker S.E."/>
            <person name="Andersen M.R."/>
        </authorList>
    </citation>
    <scope>NUCLEOTIDE SEQUENCE</scope>
    <source>
        <strain evidence="2">CBS 117612</strain>
    </source>
</reference>
<sequence>MFGPDPIGDIHPDVLVLHEGQVTEGASDAEGENDVDVEEDIGNVPDSDVEIGDVEQISRRSAERTLQEDPSAAGSLSLPGPADRFPDTAGAEGQPVIASPAVPLTPEDSARQEVLAEHLVEQLIRYQGCGHSQEEPGPIPEDQAGPLSPPAVPTVQLSEVIQKEYSNILFRDGITAYSPEWNKYFPVDRRRRLFTGVETIYIEDGGPGKLPGVYFNVDSAGGFALSLAVARQGLYWVGVQLLFQDGDSGRWWRDRRPVHRISYLPLGRMCGFESVEIYVLFPRLYHPTRKSFMITKDEYTLWMNEVFLPALHAIYSESILQNLPVSAADTQARYGLRPELLDSLWQGVSIRIDGQGLAQFRGMKLLLTGKNLKSCTQGPSWAAAQARFFAIYRLAREEPGPPATFFSWRRCCLERFSHWLEEVAAAAEGGALSTALDPIEITAGPSQRAGPPGSDHDSDGDMEYIPEKADRKGAGAGAVGEGPRPAQVKRRWRQEMYSFSLTRDMAILTIEPTHQYYNSRKVLFAAGNHYVFSNPALDTLALDKGLIQVWQHVGRAVSHFPMALLRAYRYTKRRVREEYRVSRGLLWAELHVPRASADPSTDPAPSHLPFFCHRTDLILRWLRWNINKFCLGFEIVYSLRPQIMVQWEHTRVMIIFLCCLLFVYRGQGAHPRRCNRLWLDRRVRPAADGSEREWIDEGLGMEQALERYGYAWLPDHKINWASITFRPPHRVYMSFNTPILLAAYHSHYRTVLSTYSDFLLFHDMFARIYSLREDHPRSALLLQLLVDLCLRAFRKDIFTVLAERSRTTQPVYCRQMEVALAGEVPLTILGLWRVFQRRPLGDDFRFGWQGNGNNGNYNRCFDTIAQVLPYPSNRLFCVHPSLVEYYRATEPTDPANIPYLLVSGWQRSQGPILLDIALPPIPTNLDAYLAAVADPARPDTDLDIPLPAIGVLDGPIQRYILDHTPEKRILRSYQRKEATALITHLENQVRVLRDIYLQRQRDLSIPFWRCVDSESLQYLFTAPAKVLEEDSDSENIRNKHTRAEKKYYRCKKDLRNTRSLVREFIDLRQEMKIIKKTTPSIINLVETVYKRANQIQEKLAVISKRVIEEPVEL</sequence>
<dbReference type="Proteomes" id="UP000325558">
    <property type="component" value="Unassembled WGS sequence"/>
</dbReference>
<feature type="compositionally biased region" description="Basic and acidic residues" evidence="1">
    <location>
        <begin position="454"/>
        <end position="464"/>
    </location>
</feature>
<evidence type="ECO:0000313" key="2">
    <source>
        <dbReference type="EMBL" id="KAE8334417.1"/>
    </source>
</evidence>
<accession>A0A5N6XME3</accession>
<feature type="compositionally biased region" description="Acidic residues" evidence="1">
    <location>
        <begin position="27"/>
        <end position="53"/>
    </location>
</feature>
<feature type="region of interest" description="Disordered" evidence="1">
    <location>
        <begin position="129"/>
        <end position="152"/>
    </location>
</feature>
<dbReference type="AlphaFoldDB" id="A0A5N6XME3"/>
<feature type="region of interest" description="Disordered" evidence="1">
    <location>
        <begin position="442"/>
        <end position="464"/>
    </location>
</feature>
<gene>
    <name evidence="2" type="ORF">BDV24DRAFT_172694</name>
</gene>
<dbReference type="OrthoDB" id="4363340at2759"/>
<dbReference type="EMBL" id="ML737281">
    <property type="protein sequence ID" value="KAE8334417.1"/>
    <property type="molecule type" value="Genomic_DNA"/>
</dbReference>
<protein>
    <submittedName>
        <fullName evidence="2">Uncharacterized protein</fullName>
    </submittedName>
</protein>